<organism evidence="1 2">
    <name type="scientific">Phlebia brevispora</name>
    <dbReference type="NCBI Taxonomy" id="194682"/>
    <lineage>
        <taxon>Eukaryota</taxon>
        <taxon>Fungi</taxon>
        <taxon>Dikarya</taxon>
        <taxon>Basidiomycota</taxon>
        <taxon>Agaricomycotina</taxon>
        <taxon>Agaricomycetes</taxon>
        <taxon>Polyporales</taxon>
        <taxon>Meruliaceae</taxon>
        <taxon>Phlebia</taxon>
    </lineage>
</organism>
<reference evidence="1" key="1">
    <citation type="submission" date="2022-07" db="EMBL/GenBank/DDBJ databases">
        <title>Genome Sequence of Phlebia brevispora.</title>
        <authorList>
            <person name="Buettner E."/>
        </authorList>
    </citation>
    <scope>NUCLEOTIDE SEQUENCE</scope>
    <source>
        <strain evidence="1">MPL23</strain>
    </source>
</reference>
<protein>
    <submittedName>
        <fullName evidence="1">Uncharacterized protein</fullName>
    </submittedName>
</protein>
<keyword evidence="2" id="KW-1185">Reference proteome</keyword>
<gene>
    <name evidence="1" type="ORF">NM688_g5181</name>
</gene>
<dbReference type="Proteomes" id="UP001148662">
    <property type="component" value="Unassembled WGS sequence"/>
</dbReference>
<accession>A0ACC1SZI0</accession>
<sequence length="579" mass="62830">MNVLVYSGPEVLQSSLSRSLSSLRSVLYPHYTIQAVTLQSLLLRPWTTSCALLVFPACREQLVLPSSVASAIKSFVEGGGSFLGLRAAARIGGALSSVDPADYSFRFQDRASGSNIYLDLPPGGEDQSRRTSIKSPDGVIVDGVLETTTFSFGGLDQTKNTYAILGRRADSDEVVAASFRADAGNVAAWTVHVEAPVHPQIGPNSEEQRKDLLRNTLRALGLKLPTPDEEGPSHPLPQLLTAAPTRPDAVDKILNSLGVRPPTMFEDSHDIFMFHAAPEGEDRVASSRIQTTSPDDDTRHIIAYRNGALPSKELTPLFDLASYFSTLVTSRSDAGLDPTSEGHGFGEVLLYGEVVTSTQTLLDKNLRLLPHIPSPFLSLATHQIAGRGRGGNSWVSPVGCLQFSLRLRVPLSHFPAARLVFVQYLFALAVTEACRDEGVLGSWGDRVRIKWPNDVYVMGAGGTDRVTKVAGILVYTAFDGDAVDIIIGCGLNVASPPPIASLASVIPSWEDRTLSMERTMAILMAKFEVMWDKFLENKGSFEPFMDLYLDRWLHTYAAVSRISFAHTTVDCSTHPGTSL</sequence>
<comment type="caution">
    <text evidence="1">The sequence shown here is derived from an EMBL/GenBank/DDBJ whole genome shotgun (WGS) entry which is preliminary data.</text>
</comment>
<evidence type="ECO:0000313" key="1">
    <source>
        <dbReference type="EMBL" id="KAJ3549407.1"/>
    </source>
</evidence>
<evidence type="ECO:0000313" key="2">
    <source>
        <dbReference type="Proteomes" id="UP001148662"/>
    </source>
</evidence>
<name>A0ACC1SZI0_9APHY</name>
<proteinExistence type="predicted"/>
<dbReference type="EMBL" id="JANHOG010000932">
    <property type="protein sequence ID" value="KAJ3549407.1"/>
    <property type="molecule type" value="Genomic_DNA"/>
</dbReference>